<dbReference type="Gene3D" id="3.40.50.1010">
    <property type="entry name" value="5'-nuclease"/>
    <property type="match status" value="1"/>
</dbReference>
<sequence length="265" mass="29671">MEVLPAVRVWLEWVDRQEGIWTPLLSSTNKTHLRALLLQLSQTLSLLPTTELVVVGPEWAGLWEDGMLMGFMPLKAEVSTETSLATPSLFKLTSEQIKEQNALRFTLLSRTCDRLTSHAHCNEVDRAPNGERNGGEEVVKFSLWMASVRRRKGEEEGEEGEEGERRTNESGVRVEPLDDAKDANIQRLKAEKERLSHEIEQRSQVLTTTQTVLQEAVAVGERETVVCARFLVPDTNGFVDQLGSIRALVECGHFVLAVPLIGELD</sequence>
<feature type="coiled-coil region" evidence="1">
    <location>
        <begin position="178"/>
        <end position="205"/>
    </location>
</feature>
<dbReference type="EMBL" id="CASHTH010003511">
    <property type="protein sequence ID" value="CAI8045923.1"/>
    <property type="molecule type" value="Genomic_DNA"/>
</dbReference>
<dbReference type="GO" id="GO:0005697">
    <property type="term" value="C:telomerase holoenzyme complex"/>
    <property type="evidence" value="ECO:0007669"/>
    <property type="project" value="TreeGrafter"/>
</dbReference>
<accession>A0AA35X5C5</accession>
<evidence type="ECO:0000256" key="1">
    <source>
        <dbReference type="SAM" id="Coils"/>
    </source>
</evidence>
<evidence type="ECO:0000313" key="3">
    <source>
        <dbReference type="EMBL" id="CAI8045923.1"/>
    </source>
</evidence>
<dbReference type="Proteomes" id="UP001174909">
    <property type="component" value="Unassembled WGS sequence"/>
</dbReference>
<keyword evidence="4" id="KW-1185">Reference proteome</keyword>
<dbReference type="GO" id="GO:0042162">
    <property type="term" value="F:telomeric DNA binding"/>
    <property type="evidence" value="ECO:0007669"/>
    <property type="project" value="TreeGrafter"/>
</dbReference>
<evidence type="ECO:0000313" key="4">
    <source>
        <dbReference type="Proteomes" id="UP001174909"/>
    </source>
</evidence>
<comment type="caution">
    <text evidence="3">The sequence shown here is derived from an EMBL/GenBank/DDBJ whole genome shotgun (WGS) entry which is preliminary data.</text>
</comment>
<evidence type="ECO:0000256" key="2">
    <source>
        <dbReference type="SAM" id="MobiDB-lite"/>
    </source>
</evidence>
<dbReference type="AlphaFoldDB" id="A0AA35X5C5"/>
<proteinExistence type="predicted"/>
<dbReference type="GO" id="GO:0000184">
    <property type="term" value="P:nuclear-transcribed mRNA catabolic process, nonsense-mediated decay"/>
    <property type="evidence" value="ECO:0007669"/>
    <property type="project" value="TreeGrafter"/>
</dbReference>
<organism evidence="3 4">
    <name type="scientific">Geodia barretti</name>
    <name type="common">Barrett's horny sponge</name>
    <dbReference type="NCBI Taxonomy" id="519541"/>
    <lineage>
        <taxon>Eukaryota</taxon>
        <taxon>Metazoa</taxon>
        <taxon>Porifera</taxon>
        <taxon>Demospongiae</taxon>
        <taxon>Heteroscleromorpha</taxon>
        <taxon>Tetractinellida</taxon>
        <taxon>Astrophorina</taxon>
        <taxon>Geodiidae</taxon>
        <taxon>Geodia</taxon>
    </lineage>
</organism>
<dbReference type="InterPro" id="IPR045153">
    <property type="entry name" value="Est1/Ebs1-like"/>
</dbReference>
<keyword evidence="1" id="KW-0175">Coiled coil</keyword>
<protein>
    <submittedName>
        <fullName evidence="3">Telomerase-binding protein EST1A</fullName>
    </submittedName>
</protein>
<dbReference type="PANTHER" id="PTHR15696:SF0">
    <property type="entry name" value="TELOMERASE-BINDING PROTEIN EST1A"/>
    <property type="match status" value="1"/>
</dbReference>
<name>A0AA35X5C5_GEOBA</name>
<reference evidence="3" key="1">
    <citation type="submission" date="2023-03" db="EMBL/GenBank/DDBJ databases">
        <authorList>
            <person name="Steffen K."/>
            <person name="Cardenas P."/>
        </authorList>
    </citation>
    <scope>NUCLEOTIDE SEQUENCE</scope>
</reference>
<feature type="region of interest" description="Disordered" evidence="2">
    <location>
        <begin position="151"/>
        <end position="172"/>
    </location>
</feature>
<gene>
    <name evidence="3" type="ORF">GBAR_LOCUS25388</name>
</gene>
<dbReference type="GO" id="GO:0070034">
    <property type="term" value="F:telomerase RNA binding"/>
    <property type="evidence" value="ECO:0007669"/>
    <property type="project" value="TreeGrafter"/>
</dbReference>
<dbReference type="PANTHER" id="PTHR15696">
    <property type="entry name" value="SMG-7 SUPPRESSOR WITH MORPHOLOGICAL EFFECT ON GENITALIA PROTEIN 7"/>
    <property type="match status" value="1"/>
</dbReference>